<proteinExistence type="predicted"/>
<dbReference type="SMART" id="SM00609">
    <property type="entry name" value="VIT"/>
    <property type="match status" value="1"/>
</dbReference>
<dbReference type="InterPro" id="IPR013694">
    <property type="entry name" value="VIT"/>
</dbReference>
<feature type="domain" description="VIT" evidence="5">
    <location>
        <begin position="27"/>
        <end position="155"/>
    </location>
</feature>
<dbReference type="PROSITE" id="PS51468">
    <property type="entry name" value="VIT"/>
    <property type="match status" value="1"/>
</dbReference>
<evidence type="ECO:0000256" key="1">
    <source>
        <dbReference type="SAM" id="MobiDB-lite"/>
    </source>
</evidence>
<dbReference type="PROSITE" id="PS50234">
    <property type="entry name" value="VWFA"/>
    <property type="match status" value="1"/>
</dbReference>
<feature type="transmembrane region" description="Helical" evidence="2">
    <location>
        <begin position="682"/>
        <end position="701"/>
    </location>
</feature>
<dbReference type="Pfam" id="PF13768">
    <property type="entry name" value="VWA_3"/>
    <property type="match status" value="1"/>
</dbReference>
<dbReference type="PANTHER" id="PTHR45737:SF6">
    <property type="entry name" value="VON WILLEBRAND FACTOR A DOMAIN-CONTAINING PROTEIN 5A"/>
    <property type="match status" value="1"/>
</dbReference>
<sequence length="713" mass="77437">MYDASRLFGAIGRTLTVLLLTTSVSQAAGLLTPSDGSLPALSIRDHQVDVLVQDGYAVTTVEQVFHNPHAQDLEATYSFPVPEQGTVAEVTVWIDGKPLTGEVLPKERAEEVYQSERAAGRDAGIAVKDAYRTFDIRVAPVRAGQDTRVRFVYLQPIGIDHGIGRYVYPLEEGGVDEAKLAFWTASTEVQDRFRFDLRLRSGYPVEAVRIPNASDARIDKLDAQRWDLHLSNGVLDAVAADGDPGEPTASTEPGAPGAATQPYRLDKDLVVYWRLAQDLPGSLDLVTYKPDPAGRGTFLLTLTPGDDLQPISQGADWVFVLDLSGSMQGKYGTLAEGIRHALGKLRPDDRFRIVTFNNSARELTGGYVPATAASVLEWTDRVAAEQPNGGTDLYSGLQLGLDRVDADRTSGIILVTDGVANVGETEQRKFLRLIEKMDVRLFTFIMGNSANRPLLEALTQASDGFARSVSNADDIVGEILAASSKLTHAALHGIQLEIDGVRTTDLTPARPGSLYRGQQLMFLGHYWGDGEATLTLSGRLSGAETQYRGRFAFPAQSSDNPELERLWAYDRIREMEHEIENFGPDADMEDAVRDLGVAYGLVTDRTSMVVLREEVFEQLGIERLNATRSDLERAAREQRTQQAPTSPRVDQAEPMFTGNRATHAGGGSGDGSGGGAGALSPWEVALMLLGLGAILVIRARTGRRADASARRSD</sequence>
<evidence type="ECO:0000313" key="6">
    <source>
        <dbReference type="EMBL" id="SDW38845.1"/>
    </source>
</evidence>
<evidence type="ECO:0000256" key="3">
    <source>
        <dbReference type="SAM" id="SignalP"/>
    </source>
</evidence>
<evidence type="ECO:0000256" key="2">
    <source>
        <dbReference type="SAM" id="Phobius"/>
    </source>
</evidence>
<keyword evidence="7" id="KW-1185">Reference proteome</keyword>
<dbReference type="AlphaFoldDB" id="A0A1H2T542"/>
<accession>A0A1H2T542</accession>
<keyword evidence="2" id="KW-0812">Transmembrane</keyword>
<feature type="region of interest" description="Disordered" evidence="1">
    <location>
        <begin position="241"/>
        <end position="260"/>
    </location>
</feature>
<name>A0A1H2T542_THIRO</name>
<feature type="signal peptide" evidence="3">
    <location>
        <begin position="1"/>
        <end position="27"/>
    </location>
</feature>
<dbReference type="STRING" id="1058.SAMN05421783_103294"/>
<dbReference type="PANTHER" id="PTHR45737">
    <property type="entry name" value="VON WILLEBRAND FACTOR A DOMAIN-CONTAINING PROTEIN 5A"/>
    <property type="match status" value="1"/>
</dbReference>
<feature type="chain" id="PRO_5011667715" evidence="3">
    <location>
        <begin position="28"/>
        <end position="713"/>
    </location>
</feature>
<dbReference type="EMBL" id="FNNZ01000003">
    <property type="protein sequence ID" value="SDW38845.1"/>
    <property type="molecule type" value="Genomic_DNA"/>
</dbReference>
<reference evidence="7" key="1">
    <citation type="submission" date="2016-10" db="EMBL/GenBank/DDBJ databases">
        <authorList>
            <person name="Varghese N."/>
            <person name="Submissions S."/>
        </authorList>
    </citation>
    <scope>NUCLEOTIDE SEQUENCE [LARGE SCALE GENOMIC DNA]</scope>
    <source>
        <strain evidence="7">DSM 217</strain>
    </source>
</reference>
<feature type="compositionally biased region" description="Gly residues" evidence="1">
    <location>
        <begin position="664"/>
        <end position="675"/>
    </location>
</feature>
<dbReference type="InterPro" id="IPR002035">
    <property type="entry name" value="VWF_A"/>
</dbReference>
<dbReference type="Proteomes" id="UP000198816">
    <property type="component" value="Unassembled WGS sequence"/>
</dbReference>
<feature type="domain" description="VWFA" evidence="4">
    <location>
        <begin position="316"/>
        <end position="486"/>
    </location>
</feature>
<keyword evidence="2" id="KW-1133">Transmembrane helix</keyword>
<dbReference type="InterPro" id="IPR036465">
    <property type="entry name" value="vWFA_dom_sf"/>
</dbReference>
<gene>
    <name evidence="6" type="ORF">SAMN05421783_103294</name>
</gene>
<dbReference type="Pfam" id="PF08487">
    <property type="entry name" value="VIT"/>
    <property type="match status" value="1"/>
</dbReference>
<feature type="region of interest" description="Disordered" evidence="1">
    <location>
        <begin position="631"/>
        <end position="675"/>
    </location>
</feature>
<evidence type="ECO:0000259" key="4">
    <source>
        <dbReference type="PROSITE" id="PS50234"/>
    </source>
</evidence>
<evidence type="ECO:0000313" key="7">
    <source>
        <dbReference type="Proteomes" id="UP000198816"/>
    </source>
</evidence>
<protein>
    <submittedName>
        <fullName evidence="6">Ca-activated chloride channel family protein</fullName>
    </submittedName>
</protein>
<dbReference type="Gene3D" id="3.40.50.410">
    <property type="entry name" value="von Willebrand factor, type A domain"/>
    <property type="match status" value="1"/>
</dbReference>
<evidence type="ECO:0000259" key="5">
    <source>
        <dbReference type="PROSITE" id="PS51468"/>
    </source>
</evidence>
<dbReference type="RefSeq" id="WP_093028897.1">
    <property type="nucleotide sequence ID" value="NZ_FNNZ01000003.1"/>
</dbReference>
<keyword evidence="3" id="KW-0732">Signal</keyword>
<dbReference type="SMART" id="SM00327">
    <property type="entry name" value="VWA"/>
    <property type="match status" value="1"/>
</dbReference>
<keyword evidence="2" id="KW-0472">Membrane</keyword>
<dbReference type="OrthoDB" id="9784383at2"/>
<dbReference type="SUPFAM" id="SSF53300">
    <property type="entry name" value="vWA-like"/>
    <property type="match status" value="1"/>
</dbReference>
<organism evidence="6 7">
    <name type="scientific">Thiocapsa roseopersicina</name>
    <dbReference type="NCBI Taxonomy" id="1058"/>
    <lineage>
        <taxon>Bacteria</taxon>
        <taxon>Pseudomonadati</taxon>
        <taxon>Pseudomonadota</taxon>
        <taxon>Gammaproteobacteria</taxon>
        <taxon>Chromatiales</taxon>
        <taxon>Chromatiaceae</taxon>
        <taxon>Thiocapsa</taxon>
    </lineage>
</organism>